<evidence type="ECO:0000313" key="3">
    <source>
        <dbReference type="Proteomes" id="UP000001357"/>
    </source>
</evidence>
<name>A9V652_MONBE</name>
<dbReference type="Proteomes" id="UP000001357">
    <property type="component" value="Unassembled WGS sequence"/>
</dbReference>
<organism evidence="2 3">
    <name type="scientific">Monosiga brevicollis</name>
    <name type="common">Choanoflagellate</name>
    <dbReference type="NCBI Taxonomy" id="81824"/>
    <lineage>
        <taxon>Eukaryota</taxon>
        <taxon>Choanoflagellata</taxon>
        <taxon>Craspedida</taxon>
        <taxon>Salpingoecidae</taxon>
        <taxon>Monosiga</taxon>
    </lineage>
</organism>
<dbReference type="GeneID" id="5893550"/>
<dbReference type="RefSeq" id="XP_001748248.1">
    <property type="nucleotide sequence ID" value="XM_001748196.1"/>
</dbReference>
<proteinExistence type="predicted"/>
<accession>A9V652</accession>
<evidence type="ECO:0000256" key="1">
    <source>
        <dbReference type="SAM" id="SignalP"/>
    </source>
</evidence>
<feature type="chain" id="PRO_5002742726" evidence="1">
    <location>
        <begin position="23"/>
        <end position="266"/>
    </location>
</feature>
<keyword evidence="1" id="KW-0732">Signal</keyword>
<reference evidence="2 3" key="1">
    <citation type="journal article" date="2008" name="Nature">
        <title>The genome of the choanoflagellate Monosiga brevicollis and the origin of metazoans.</title>
        <authorList>
            <consortium name="JGI Sequencing"/>
            <person name="King N."/>
            <person name="Westbrook M.J."/>
            <person name="Young S.L."/>
            <person name="Kuo A."/>
            <person name="Abedin M."/>
            <person name="Chapman J."/>
            <person name="Fairclough S."/>
            <person name="Hellsten U."/>
            <person name="Isogai Y."/>
            <person name="Letunic I."/>
            <person name="Marr M."/>
            <person name="Pincus D."/>
            <person name="Putnam N."/>
            <person name="Rokas A."/>
            <person name="Wright K.J."/>
            <person name="Zuzow R."/>
            <person name="Dirks W."/>
            <person name="Good M."/>
            <person name="Goodstein D."/>
            <person name="Lemons D."/>
            <person name="Li W."/>
            <person name="Lyons J.B."/>
            <person name="Morris A."/>
            <person name="Nichols S."/>
            <person name="Richter D.J."/>
            <person name="Salamov A."/>
            <person name="Bork P."/>
            <person name="Lim W.A."/>
            <person name="Manning G."/>
            <person name="Miller W.T."/>
            <person name="McGinnis W."/>
            <person name="Shapiro H."/>
            <person name="Tjian R."/>
            <person name="Grigoriev I.V."/>
            <person name="Rokhsar D."/>
        </authorList>
    </citation>
    <scope>NUCLEOTIDE SEQUENCE [LARGE SCALE GENOMIC DNA]</scope>
    <source>
        <strain evidence="3">MX1 / ATCC 50154</strain>
    </source>
</reference>
<keyword evidence="3" id="KW-1185">Reference proteome</keyword>
<evidence type="ECO:0000313" key="2">
    <source>
        <dbReference type="EMBL" id="EDQ87009.1"/>
    </source>
</evidence>
<sequence>MDKGFKLAWLLALALMMPMAFAKSSSVDQSTKAKAASKLGGNGDIIDYMASLGQPGLEAIHKLVHSTSTTKIDRHERAKDQMRQLKYASHFQHGVTGDRISAVESLKASIEAKVPDASLHEAFTRAIELTMTHFEGSIRDQDFVFNSPDGSLHMMILRWSTGPAGTTFAYNFGLFKMDFKLQNDRIFKTVQKSNFFRSKSYVTMEELAPSLDLETTLAFAAFAVDAHLHLEKQANSDMDPLRMLAARYENHPMILGAHSGRAMQEL</sequence>
<dbReference type="KEGG" id="mbr:MONBRDRAFT_27729"/>
<dbReference type="AlphaFoldDB" id="A9V652"/>
<protein>
    <submittedName>
        <fullName evidence="2">Uncharacterized protein</fullName>
    </submittedName>
</protein>
<dbReference type="InParanoid" id="A9V652"/>
<dbReference type="EMBL" id="CH991562">
    <property type="protein sequence ID" value="EDQ87009.1"/>
    <property type="molecule type" value="Genomic_DNA"/>
</dbReference>
<gene>
    <name evidence="2" type="ORF">MONBRDRAFT_27729</name>
</gene>
<feature type="signal peptide" evidence="1">
    <location>
        <begin position="1"/>
        <end position="22"/>
    </location>
</feature>